<protein>
    <submittedName>
        <fullName evidence="2">Uncharacterized protein</fullName>
    </submittedName>
</protein>
<evidence type="ECO:0000313" key="2">
    <source>
        <dbReference type="EMBL" id="PKW27592.1"/>
    </source>
</evidence>
<sequence>MDVELGFRINWVSVAIFLVLATAVALYARHVSGGWMRPWISIKPLWWFLLLFLIPQLGLLLLVVNLFVHRHTPGAITGQDAPG</sequence>
<evidence type="ECO:0000256" key="1">
    <source>
        <dbReference type="SAM" id="Phobius"/>
    </source>
</evidence>
<keyword evidence="1" id="KW-0812">Transmembrane</keyword>
<organism evidence="2 3">
    <name type="scientific">Phycicoccus duodecadis</name>
    <dbReference type="NCBI Taxonomy" id="173053"/>
    <lineage>
        <taxon>Bacteria</taxon>
        <taxon>Bacillati</taxon>
        <taxon>Actinomycetota</taxon>
        <taxon>Actinomycetes</taxon>
        <taxon>Micrococcales</taxon>
        <taxon>Intrasporangiaceae</taxon>
        <taxon>Phycicoccus</taxon>
    </lineage>
</organism>
<accession>A0A2N3YL77</accession>
<feature type="transmembrane region" description="Helical" evidence="1">
    <location>
        <begin position="7"/>
        <end position="27"/>
    </location>
</feature>
<evidence type="ECO:0000313" key="3">
    <source>
        <dbReference type="Proteomes" id="UP000233781"/>
    </source>
</evidence>
<feature type="transmembrane region" description="Helical" evidence="1">
    <location>
        <begin position="47"/>
        <end position="68"/>
    </location>
</feature>
<keyword evidence="3" id="KW-1185">Reference proteome</keyword>
<dbReference type="EMBL" id="PJNE01000001">
    <property type="protein sequence ID" value="PKW27592.1"/>
    <property type="molecule type" value="Genomic_DNA"/>
</dbReference>
<dbReference type="AlphaFoldDB" id="A0A2N3YL77"/>
<keyword evidence="1" id="KW-1133">Transmembrane helix</keyword>
<comment type="caution">
    <text evidence="2">The sequence shown here is derived from an EMBL/GenBank/DDBJ whole genome shotgun (WGS) entry which is preliminary data.</text>
</comment>
<name>A0A2N3YL77_9MICO</name>
<dbReference type="RefSeq" id="WP_101395994.1">
    <property type="nucleotide sequence ID" value="NZ_PJNE01000001.1"/>
</dbReference>
<dbReference type="Proteomes" id="UP000233781">
    <property type="component" value="Unassembled WGS sequence"/>
</dbReference>
<keyword evidence="1" id="KW-0472">Membrane</keyword>
<proteinExistence type="predicted"/>
<gene>
    <name evidence="2" type="ORF">ATL31_2440</name>
</gene>
<reference evidence="2 3" key="1">
    <citation type="submission" date="2017-12" db="EMBL/GenBank/DDBJ databases">
        <title>Sequencing the genomes of 1000 Actinobacteria strains.</title>
        <authorList>
            <person name="Klenk H.-P."/>
        </authorList>
    </citation>
    <scope>NUCLEOTIDE SEQUENCE [LARGE SCALE GENOMIC DNA]</scope>
    <source>
        <strain evidence="2 3">DSM 12806</strain>
    </source>
</reference>
<dbReference type="OrthoDB" id="4871137at2"/>